<dbReference type="EMBL" id="JAQQWI010000009">
    <property type="protein sequence ID" value="KAK8022906.1"/>
    <property type="molecule type" value="Genomic_DNA"/>
</dbReference>
<evidence type="ECO:0000313" key="4">
    <source>
        <dbReference type="Proteomes" id="UP001396898"/>
    </source>
</evidence>
<comment type="caution">
    <text evidence="3">The sequence shown here is derived from an EMBL/GenBank/DDBJ whole genome shotgun (WGS) entry which is preliminary data.</text>
</comment>
<protein>
    <recommendedName>
        <fullName evidence="2">AAA+ ATPase domain-containing protein</fullName>
    </recommendedName>
</protein>
<evidence type="ECO:0000313" key="3">
    <source>
        <dbReference type="EMBL" id="KAK8022906.1"/>
    </source>
</evidence>
<dbReference type="InterPro" id="IPR054289">
    <property type="entry name" value="DUF7025"/>
</dbReference>
<organism evidence="3 4">
    <name type="scientific">Apiospora marii</name>
    <dbReference type="NCBI Taxonomy" id="335849"/>
    <lineage>
        <taxon>Eukaryota</taxon>
        <taxon>Fungi</taxon>
        <taxon>Dikarya</taxon>
        <taxon>Ascomycota</taxon>
        <taxon>Pezizomycotina</taxon>
        <taxon>Sordariomycetes</taxon>
        <taxon>Xylariomycetidae</taxon>
        <taxon>Amphisphaeriales</taxon>
        <taxon>Apiosporaceae</taxon>
        <taxon>Apiospora</taxon>
    </lineage>
</organism>
<dbReference type="PANTHER" id="PTHR46411">
    <property type="entry name" value="FAMILY ATPASE, PUTATIVE-RELATED"/>
    <property type="match status" value="1"/>
</dbReference>
<proteinExistence type="predicted"/>
<evidence type="ECO:0000259" key="2">
    <source>
        <dbReference type="SMART" id="SM00382"/>
    </source>
</evidence>
<dbReference type="PANTHER" id="PTHR46411:SF2">
    <property type="entry name" value="AAA+ ATPASE DOMAIN-CONTAINING PROTEIN"/>
    <property type="match status" value="1"/>
</dbReference>
<dbReference type="Pfam" id="PF00004">
    <property type="entry name" value="AAA"/>
    <property type="match status" value="1"/>
</dbReference>
<feature type="region of interest" description="Disordered" evidence="1">
    <location>
        <begin position="18"/>
        <end position="43"/>
    </location>
</feature>
<dbReference type="InterPro" id="IPR027417">
    <property type="entry name" value="P-loop_NTPase"/>
</dbReference>
<accession>A0ABR1RYA3</accession>
<feature type="compositionally biased region" description="Basic and acidic residues" evidence="1">
    <location>
        <begin position="362"/>
        <end position="376"/>
    </location>
</feature>
<dbReference type="Proteomes" id="UP001396898">
    <property type="component" value="Unassembled WGS sequence"/>
</dbReference>
<evidence type="ECO:0000256" key="1">
    <source>
        <dbReference type="SAM" id="MobiDB-lite"/>
    </source>
</evidence>
<feature type="region of interest" description="Disordered" evidence="1">
    <location>
        <begin position="359"/>
        <end position="379"/>
    </location>
</feature>
<dbReference type="CDD" id="cd19481">
    <property type="entry name" value="RecA-like_protease"/>
    <property type="match status" value="1"/>
</dbReference>
<dbReference type="Pfam" id="PF22942">
    <property type="entry name" value="DUF7025"/>
    <property type="match status" value="1"/>
</dbReference>
<dbReference type="SMART" id="SM00382">
    <property type="entry name" value="AAA"/>
    <property type="match status" value="1"/>
</dbReference>
<feature type="compositionally biased region" description="Acidic residues" evidence="1">
    <location>
        <begin position="22"/>
        <end position="31"/>
    </location>
</feature>
<dbReference type="InterPro" id="IPR003959">
    <property type="entry name" value="ATPase_AAA_core"/>
</dbReference>
<keyword evidence="4" id="KW-1185">Reference proteome</keyword>
<reference evidence="3 4" key="1">
    <citation type="submission" date="2023-01" db="EMBL/GenBank/DDBJ databases">
        <title>Analysis of 21 Apiospora genomes using comparative genomics revels a genus with tremendous synthesis potential of carbohydrate active enzymes and secondary metabolites.</title>
        <authorList>
            <person name="Sorensen T."/>
        </authorList>
    </citation>
    <scope>NUCLEOTIDE SEQUENCE [LARGE SCALE GENOMIC DNA]</scope>
    <source>
        <strain evidence="3 4">CBS 20057</strain>
    </source>
</reference>
<dbReference type="InterPro" id="IPR003593">
    <property type="entry name" value="AAA+_ATPase"/>
</dbReference>
<gene>
    <name evidence="3" type="ORF">PG991_006787</name>
</gene>
<dbReference type="Gene3D" id="3.40.50.300">
    <property type="entry name" value="P-loop containing nucleotide triphosphate hydrolases"/>
    <property type="match status" value="1"/>
</dbReference>
<sequence>MPSLVAAEVEKEARALGREINQDEEADDSFSSDDFPLFKDASESTITEDTEHKMRMGVKYLEKKYDDVGRKYYSEPTAVEEDKKTQLDWWQRYALCETRHYYPEGDIKCTRLHVNPQPLKELLEDVIGNYSNEPIDAQNDVEITLPAKCLFHYRSELVAEGKKRFKNDAESLGHLKLLLEWIDESLEDEWKTYRRATKGDSKHITYERLWTVFKPGTLVYAPTLGQPRAYRVTHASYNDNSEQPSLMLSGEYVDYDGERFGAREARLQIPKFEGTRRLQDLDAVPLALHSDKDRILRVLLARGRRFEELAGQRHVQYSGMAVKQSKIGYERFHIKERVMVDCKTYHRLNPMETFAVTPLGPTEKKEATESFSDDAHAPSSPDRGYILSAKEAILANATVRGYAFTHQLFLEFFVDEISDIEWNTDCFDQLVLDPISKESIQALVSNHAEERQQGRVAFDDIVKGKGQGLVFVLSGPPGVGKTLTAECVAECVQRPLYNVSSGDLGTDSTALDAKLAAIMDLASTWNAVLLIDEADVFLERRTLHDLPRNALVAVFLRLLEYYTGILFLTTNRVTSFDDAFKSRIHVPLQFPTLPLASRGAIWRQFCDRAGAAVREEDLMSFAYLELNGRQIKNIVKTAGSLAAFKKETLNISHLERVAHIHITFAEEFAKAERK</sequence>
<name>A0ABR1RYA3_9PEZI</name>
<dbReference type="SUPFAM" id="SSF52540">
    <property type="entry name" value="P-loop containing nucleoside triphosphate hydrolases"/>
    <property type="match status" value="1"/>
</dbReference>
<feature type="domain" description="AAA+ ATPase" evidence="2">
    <location>
        <begin position="467"/>
        <end position="594"/>
    </location>
</feature>